<name>A0ABQ8JBS3_DERPT</name>
<proteinExistence type="predicted"/>
<organism evidence="2 3">
    <name type="scientific">Dermatophagoides pteronyssinus</name>
    <name type="common">European house dust mite</name>
    <dbReference type="NCBI Taxonomy" id="6956"/>
    <lineage>
        <taxon>Eukaryota</taxon>
        <taxon>Metazoa</taxon>
        <taxon>Ecdysozoa</taxon>
        <taxon>Arthropoda</taxon>
        <taxon>Chelicerata</taxon>
        <taxon>Arachnida</taxon>
        <taxon>Acari</taxon>
        <taxon>Acariformes</taxon>
        <taxon>Sarcoptiformes</taxon>
        <taxon>Astigmata</taxon>
        <taxon>Psoroptidia</taxon>
        <taxon>Analgoidea</taxon>
        <taxon>Pyroglyphidae</taxon>
        <taxon>Dermatophagoidinae</taxon>
        <taxon>Dermatophagoides</taxon>
    </lineage>
</organism>
<evidence type="ECO:0000256" key="1">
    <source>
        <dbReference type="SAM" id="Coils"/>
    </source>
</evidence>
<feature type="coiled-coil region" evidence="1">
    <location>
        <begin position="36"/>
        <end position="63"/>
    </location>
</feature>
<sequence length="164" mass="18922">MKGKIAEMKLLLMKNSTTANLPGPAAELVDAAEQYRIGAETLIKNLQDQVAFLENQNQLIINNIVTKLDENIKFTNVKSYKDALSSKPTNQNLISLNKFYIIKKKIKKIINPSQLVIYKPQKTNFAFKFIKKTVKIVENVSRRFKPTTLYQNFKFTLNHVKKKF</sequence>
<keyword evidence="3" id="KW-1185">Reference proteome</keyword>
<comment type="caution">
    <text evidence="2">The sequence shown here is derived from an EMBL/GenBank/DDBJ whole genome shotgun (WGS) entry which is preliminary data.</text>
</comment>
<keyword evidence="1" id="KW-0175">Coiled coil</keyword>
<accession>A0ABQ8JBS3</accession>
<dbReference type="Proteomes" id="UP000887458">
    <property type="component" value="Unassembled WGS sequence"/>
</dbReference>
<evidence type="ECO:0000313" key="3">
    <source>
        <dbReference type="Proteomes" id="UP000887458"/>
    </source>
</evidence>
<gene>
    <name evidence="2" type="ORF">DERP_001850</name>
</gene>
<evidence type="ECO:0000313" key="2">
    <source>
        <dbReference type="EMBL" id="KAH9420016.1"/>
    </source>
</evidence>
<dbReference type="EMBL" id="NJHN03000054">
    <property type="protein sequence ID" value="KAH9420016.1"/>
    <property type="molecule type" value="Genomic_DNA"/>
</dbReference>
<reference evidence="2 3" key="2">
    <citation type="journal article" date="2022" name="Mol. Biol. Evol.">
        <title>Comparative Genomics Reveals Insights into the Divergent Evolution of Astigmatic Mites and Household Pest Adaptations.</title>
        <authorList>
            <person name="Xiong Q."/>
            <person name="Wan A.T."/>
            <person name="Liu X."/>
            <person name="Fung C.S."/>
            <person name="Xiao X."/>
            <person name="Malainual N."/>
            <person name="Hou J."/>
            <person name="Wang L."/>
            <person name="Wang M."/>
            <person name="Yang K.Y."/>
            <person name="Cui Y."/>
            <person name="Leung E.L."/>
            <person name="Nong W."/>
            <person name="Shin S.K."/>
            <person name="Au S.W."/>
            <person name="Jeong K.Y."/>
            <person name="Chew F.T."/>
            <person name="Hui J.H."/>
            <person name="Leung T.F."/>
            <person name="Tungtrongchitr A."/>
            <person name="Zhong N."/>
            <person name="Liu Z."/>
            <person name="Tsui S.K."/>
        </authorList>
    </citation>
    <scope>NUCLEOTIDE SEQUENCE [LARGE SCALE GENOMIC DNA]</scope>
    <source>
        <strain evidence="2">Derp</strain>
    </source>
</reference>
<reference evidence="2 3" key="1">
    <citation type="journal article" date="2018" name="J. Allergy Clin. Immunol.">
        <title>High-quality assembly of Dermatophagoides pteronyssinus genome and transcriptome reveals a wide range of novel allergens.</title>
        <authorList>
            <person name="Liu X.Y."/>
            <person name="Yang K.Y."/>
            <person name="Wang M.Q."/>
            <person name="Kwok J.S."/>
            <person name="Zeng X."/>
            <person name="Yang Z."/>
            <person name="Xiao X.J."/>
            <person name="Lau C.P."/>
            <person name="Li Y."/>
            <person name="Huang Z.M."/>
            <person name="Ba J.G."/>
            <person name="Yim A.K."/>
            <person name="Ouyang C.Y."/>
            <person name="Ngai S.M."/>
            <person name="Chan T.F."/>
            <person name="Leung E.L."/>
            <person name="Liu L."/>
            <person name="Liu Z.G."/>
            <person name="Tsui S.K."/>
        </authorList>
    </citation>
    <scope>NUCLEOTIDE SEQUENCE [LARGE SCALE GENOMIC DNA]</scope>
    <source>
        <strain evidence="2">Derp</strain>
    </source>
</reference>
<protein>
    <submittedName>
        <fullName evidence="2">Uncharacterized protein</fullName>
    </submittedName>
</protein>